<proteinExistence type="predicted"/>
<dbReference type="EMBL" id="KB446562">
    <property type="protein sequence ID" value="EME79649.1"/>
    <property type="molecule type" value="Genomic_DNA"/>
</dbReference>
<dbReference type="HOGENOM" id="CLU_2688865_0_0_1"/>
<name>M2ZKP8_PSEFD</name>
<dbReference type="Proteomes" id="UP000016932">
    <property type="component" value="Unassembled WGS sequence"/>
</dbReference>
<organism evidence="1 2">
    <name type="scientific">Pseudocercospora fijiensis (strain CIRAD86)</name>
    <name type="common">Black leaf streak disease fungus</name>
    <name type="synonym">Mycosphaerella fijiensis</name>
    <dbReference type="NCBI Taxonomy" id="383855"/>
    <lineage>
        <taxon>Eukaryota</taxon>
        <taxon>Fungi</taxon>
        <taxon>Dikarya</taxon>
        <taxon>Ascomycota</taxon>
        <taxon>Pezizomycotina</taxon>
        <taxon>Dothideomycetes</taxon>
        <taxon>Dothideomycetidae</taxon>
        <taxon>Mycosphaerellales</taxon>
        <taxon>Mycosphaerellaceae</taxon>
        <taxon>Pseudocercospora</taxon>
    </lineage>
</organism>
<dbReference type="RefSeq" id="XP_007930312.1">
    <property type="nucleotide sequence ID" value="XM_007932121.1"/>
</dbReference>
<sequence length="74" mass="8126">MMIDADIVLDRLISLSCHKPQMTILAGTGWGSLSRMVGSWNSSVMQTSTAAARLQCSCGGDYWKFYICEDDAQC</sequence>
<gene>
    <name evidence="1" type="ORF">MYCFIDRAFT_208858</name>
</gene>
<dbReference type="VEuPathDB" id="FungiDB:MYCFIDRAFT_208858"/>
<dbReference type="GeneID" id="19336726"/>
<evidence type="ECO:0000313" key="1">
    <source>
        <dbReference type="EMBL" id="EME79649.1"/>
    </source>
</evidence>
<accession>M2ZKP8</accession>
<reference evidence="1 2" key="1">
    <citation type="journal article" date="2012" name="PLoS Pathog.">
        <title>Diverse lifestyles and strategies of plant pathogenesis encoded in the genomes of eighteen Dothideomycetes fungi.</title>
        <authorList>
            <person name="Ohm R.A."/>
            <person name="Feau N."/>
            <person name="Henrissat B."/>
            <person name="Schoch C.L."/>
            <person name="Horwitz B.A."/>
            <person name="Barry K.W."/>
            <person name="Condon B.J."/>
            <person name="Copeland A.C."/>
            <person name="Dhillon B."/>
            <person name="Glaser F."/>
            <person name="Hesse C.N."/>
            <person name="Kosti I."/>
            <person name="LaButti K."/>
            <person name="Lindquist E.A."/>
            <person name="Lucas S."/>
            <person name="Salamov A.A."/>
            <person name="Bradshaw R.E."/>
            <person name="Ciuffetti L."/>
            <person name="Hamelin R.C."/>
            <person name="Kema G.H.J."/>
            <person name="Lawrence C."/>
            <person name="Scott J.A."/>
            <person name="Spatafora J.W."/>
            <person name="Turgeon B.G."/>
            <person name="de Wit P.J.G.M."/>
            <person name="Zhong S."/>
            <person name="Goodwin S.B."/>
            <person name="Grigoriev I.V."/>
        </authorList>
    </citation>
    <scope>NUCLEOTIDE SEQUENCE [LARGE SCALE GENOMIC DNA]</scope>
    <source>
        <strain evidence="1 2">CIRAD86</strain>
    </source>
</reference>
<protein>
    <submittedName>
        <fullName evidence="1">Uncharacterized protein</fullName>
    </submittedName>
</protein>
<dbReference type="AlphaFoldDB" id="M2ZKP8"/>
<keyword evidence="2" id="KW-1185">Reference proteome</keyword>
<dbReference type="KEGG" id="pfj:MYCFIDRAFT_208858"/>
<evidence type="ECO:0000313" key="2">
    <source>
        <dbReference type="Proteomes" id="UP000016932"/>
    </source>
</evidence>